<gene>
    <name evidence="1" type="ORF">DFH07DRAFT_907765</name>
</gene>
<dbReference type="EMBL" id="JARJLG010000001">
    <property type="protein sequence ID" value="KAJ7785138.1"/>
    <property type="molecule type" value="Genomic_DNA"/>
</dbReference>
<sequence>MCWGKAKQLYRLNPPSSKEEDVEKNMLTALDSVTLVDMRKFARRARRFMDAYKKGLDGKWAAWASRKYPGHRTYPEELMIELDAAKEAEKAAAAAEQNQG</sequence>
<protein>
    <submittedName>
        <fullName evidence="1">Uncharacterized protein</fullName>
    </submittedName>
</protein>
<proteinExistence type="predicted"/>
<accession>A0AAD7KGJ5</accession>
<evidence type="ECO:0000313" key="1">
    <source>
        <dbReference type="EMBL" id="KAJ7785138.1"/>
    </source>
</evidence>
<name>A0AAD7KGJ5_9AGAR</name>
<dbReference type="Proteomes" id="UP001215280">
    <property type="component" value="Unassembled WGS sequence"/>
</dbReference>
<dbReference type="AlphaFoldDB" id="A0AAD7KGJ5"/>
<evidence type="ECO:0000313" key="2">
    <source>
        <dbReference type="Proteomes" id="UP001215280"/>
    </source>
</evidence>
<reference evidence="1" key="1">
    <citation type="submission" date="2023-03" db="EMBL/GenBank/DDBJ databases">
        <title>Massive genome expansion in bonnet fungi (Mycena s.s.) driven by repeated elements and novel gene families across ecological guilds.</title>
        <authorList>
            <consortium name="Lawrence Berkeley National Laboratory"/>
            <person name="Harder C.B."/>
            <person name="Miyauchi S."/>
            <person name="Viragh M."/>
            <person name="Kuo A."/>
            <person name="Thoen E."/>
            <person name="Andreopoulos B."/>
            <person name="Lu D."/>
            <person name="Skrede I."/>
            <person name="Drula E."/>
            <person name="Henrissat B."/>
            <person name="Morin E."/>
            <person name="Kohler A."/>
            <person name="Barry K."/>
            <person name="LaButti K."/>
            <person name="Morin E."/>
            <person name="Salamov A."/>
            <person name="Lipzen A."/>
            <person name="Mereny Z."/>
            <person name="Hegedus B."/>
            <person name="Baldrian P."/>
            <person name="Stursova M."/>
            <person name="Weitz H."/>
            <person name="Taylor A."/>
            <person name="Grigoriev I.V."/>
            <person name="Nagy L.G."/>
            <person name="Martin F."/>
            <person name="Kauserud H."/>
        </authorList>
    </citation>
    <scope>NUCLEOTIDE SEQUENCE</scope>
    <source>
        <strain evidence="1">CBHHK188m</strain>
    </source>
</reference>
<organism evidence="1 2">
    <name type="scientific">Mycena maculata</name>
    <dbReference type="NCBI Taxonomy" id="230809"/>
    <lineage>
        <taxon>Eukaryota</taxon>
        <taxon>Fungi</taxon>
        <taxon>Dikarya</taxon>
        <taxon>Basidiomycota</taxon>
        <taxon>Agaricomycotina</taxon>
        <taxon>Agaricomycetes</taxon>
        <taxon>Agaricomycetidae</taxon>
        <taxon>Agaricales</taxon>
        <taxon>Marasmiineae</taxon>
        <taxon>Mycenaceae</taxon>
        <taxon>Mycena</taxon>
    </lineage>
</organism>
<comment type="caution">
    <text evidence="1">The sequence shown here is derived from an EMBL/GenBank/DDBJ whole genome shotgun (WGS) entry which is preliminary data.</text>
</comment>
<keyword evidence="2" id="KW-1185">Reference proteome</keyword>